<dbReference type="VEuPathDB" id="VectorBase:GPPI045060"/>
<dbReference type="EMBL" id="JXJN01023120">
    <property type="status" value="NOT_ANNOTATED_CDS"/>
    <property type="molecule type" value="Genomic_DNA"/>
</dbReference>
<accession>A0A1B0BZF4</accession>
<evidence type="ECO:0000313" key="2">
    <source>
        <dbReference type="Proteomes" id="UP000092460"/>
    </source>
</evidence>
<organism evidence="1 2">
    <name type="scientific">Glossina palpalis gambiensis</name>
    <dbReference type="NCBI Taxonomy" id="67801"/>
    <lineage>
        <taxon>Eukaryota</taxon>
        <taxon>Metazoa</taxon>
        <taxon>Ecdysozoa</taxon>
        <taxon>Arthropoda</taxon>
        <taxon>Hexapoda</taxon>
        <taxon>Insecta</taxon>
        <taxon>Pterygota</taxon>
        <taxon>Neoptera</taxon>
        <taxon>Endopterygota</taxon>
        <taxon>Diptera</taxon>
        <taxon>Brachycera</taxon>
        <taxon>Muscomorpha</taxon>
        <taxon>Hippoboscoidea</taxon>
        <taxon>Glossinidae</taxon>
        <taxon>Glossina</taxon>
    </lineage>
</organism>
<sequence length="292" mass="32500">MRERITCPSQQQQQQHPHPLLCHTVHQQQPEQQRQVPLHARLVHLSHPTTANQPPTHNDNNFFNNRTTTITATTAITKTTASTTRTTTTRTSTITTGCEFRIYYKCNSEALKHVGSLNSTMTFSDHMKNKQSIWLYSSSVWTPDHSEVGGLVAEQCSNAVFKVSHDLTRPTIVMIALKAFKKVNSKTTSSDEFGVTKNIIGSNNFPVVSADFVVVLPFAPAAIFGNVGGSCLTITRIDSASSRRKIVGKYFNFLLGLMKLWKQLGFLNTLNSALLRNSNSGRAVIEPRKEQV</sequence>
<evidence type="ECO:0000313" key="1">
    <source>
        <dbReference type="EnsemblMetazoa" id="GPPI045060-PA"/>
    </source>
</evidence>
<name>A0A1B0BZF4_9MUSC</name>
<protein>
    <submittedName>
        <fullName evidence="1">Uncharacterized protein</fullName>
    </submittedName>
</protein>
<keyword evidence="2" id="KW-1185">Reference proteome</keyword>
<dbReference type="AlphaFoldDB" id="A0A1B0BZF4"/>
<dbReference type="EMBL" id="JXJN01023121">
    <property type="status" value="NOT_ANNOTATED_CDS"/>
    <property type="molecule type" value="Genomic_DNA"/>
</dbReference>
<proteinExistence type="predicted"/>
<reference evidence="2" key="1">
    <citation type="submission" date="2015-01" db="EMBL/GenBank/DDBJ databases">
        <authorList>
            <person name="Aksoy S."/>
            <person name="Warren W."/>
            <person name="Wilson R.K."/>
        </authorList>
    </citation>
    <scope>NUCLEOTIDE SEQUENCE [LARGE SCALE GENOMIC DNA]</scope>
    <source>
        <strain evidence="2">IAEA</strain>
    </source>
</reference>
<dbReference type="Proteomes" id="UP000092460">
    <property type="component" value="Unassembled WGS sequence"/>
</dbReference>
<dbReference type="EnsemblMetazoa" id="GPPI045060-RA">
    <property type="protein sequence ID" value="GPPI045060-PA"/>
    <property type="gene ID" value="GPPI045060"/>
</dbReference>
<reference evidence="1" key="2">
    <citation type="submission" date="2020-05" db="UniProtKB">
        <authorList>
            <consortium name="EnsemblMetazoa"/>
        </authorList>
    </citation>
    <scope>IDENTIFICATION</scope>
    <source>
        <strain evidence="1">IAEA</strain>
    </source>
</reference>